<dbReference type="SMART" id="SM00826">
    <property type="entry name" value="PKS_DH"/>
    <property type="match status" value="1"/>
</dbReference>
<dbReference type="PROSITE" id="PS52004">
    <property type="entry name" value="KS3_2"/>
    <property type="match status" value="1"/>
</dbReference>
<feature type="active site" description="Proton acceptor; for dehydratase activity" evidence="7">
    <location>
        <position position="888"/>
    </location>
</feature>
<feature type="region of interest" description="Disordered" evidence="8">
    <location>
        <begin position="2446"/>
        <end position="2469"/>
    </location>
</feature>
<keyword evidence="6" id="KW-0511">Multifunctional enzyme</keyword>
<dbReference type="Pfam" id="PF08242">
    <property type="entry name" value="Methyltransf_12"/>
    <property type="match status" value="1"/>
</dbReference>
<keyword evidence="2" id="KW-0597">Phosphoprotein</keyword>
<dbReference type="Gene3D" id="3.10.129.110">
    <property type="entry name" value="Polyketide synthase dehydratase"/>
    <property type="match status" value="1"/>
</dbReference>
<evidence type="ECO:0000256" key="2">
    <source>
        <dbReference type="ARBA" id="ARBA00022553"/>
    </source>
</evidence>
<dbReference type="Gene3D" id="3.40.50.720">
    <property type="entry name" value="NAD(P)-binding Rossmann-like Domain"/>
    <property type="match status" value="2"/>
</dbReference>
<dbReference type="InterPro" id="IPR050091">
    <property type="entry name" value="PKS_NRPS_Biosynth_Enz"/>
</dbReference>
<dbReference type="Pfam" id="PF08659">
    <property type="entry name" value="KR"/>
    <property type="match status" value="1"/>
</dbReference>
<dbReference type="InterPro" id="IPR013217">
    <property type="entry name" value="Methyltransf_12"/>
</dbReference>
<dbReference type="GO" id="GO:0044550">
    <property type="term" value="P:secondary metabolite biosynthetic process"/>
    <property type="evidence" value="ECO:0007669"/>
    <property type="project" value="TreeGrafter"/>
</dbReference>
<dbReference type="InterPro" id="IPR057326">
    <property type="entry name" value="KR_dom"/>
</dbReference>
<feature type="domain" description="Carrier" evidence="9">
    <location>
        <begin position="2363"/>
        <end position="2438"/>
    </location>
</feature>
<keyword evidence="1" id="KW-0596">Phosphopantetheine</keyword>
<dbReference type="Pfam" id="PF21089">
    <property type="entry name" value="PKS_DH_N"/>
    <property type="match status" value="1"/>
</dbReference>
<evidence type="ECO:0000313" key="13">
    <source>
        <dbReference type="Proteomes" id="UP000037904"/>
    </source>
</evidence>
<dbReference type="PANTHER" id="PTHR43775">
    <property type="entry name" value="FATTY ACID SYNTHASE"/>
    <property type="match status" value="1"/>
</dbReference>
<dbReference type="GO" id="GO:0006633">
    <property type="term" value="P:fatty acid biosynthetic process"/>
    <property type="evidence" value="ECO:0007669"/>
    <property type="project" value="TreeGrafter"/>
</dbReference>
<name>A0A0M9EPP1_FUSLA</name>
<keyword evidence="13" id="KW-1185">Reference proteome</keyword>
<dbReference type="Gene3D" id="3.40.50.150">
    <property type="entry name" value="Vaccinia Virus protein VP39"/>
    <property type="match status" value="1"/>
</dbReference>
<dbReference type="Gene3D" id="3.40.47.10">
    <property type="match status" value="1"/>
</dbReference>
<dbReference type="SUPFAM" id="SSF47336">
    <property type="entry name" value="ACP-like"/>
    <property type="match status" value="1"/>
</dbReference>
<dbReference type="SMART" id="SM00822">
    <property type="entry name" value="PKS_KR"/>
    <property type="match status" value="1"/>
</dbReference>
<keyword evidence="3" id="KW-0489">Methyltransferase</keyword>
<dbReference type="SUPFAM" id="SSF51735">
    <property type="entry name" value="NAD(P)-binding Rossmann-fold domains"/>
    <property type="match status" value="2"/>
</dbReference>
<evidence type="ECO:0000313" key="12">
    <source>
        <dbReference type="EMBL" id="KPA37050.1"/>
    </source>
</evidence>
<reference evidence="12 13" key="1">
    <citation type="submission" date="2015-04" db="EMBL/GenBank/DDBJ databases">
        <title>The draft genome sequence of Fusarium langsethiae, a T-2/HT-2 mycotoxin producer.</title>
        <authorList>
            <person name="Lysoe E."/>
            <person name="Divon H.H."/>
            <person name="Terzi V."/>
            <person name="Orru L."/>
            <person name="Lamontanara A."/>
            <person name="Kolseth A.-K."/>
            <person name="Frandsen R.J."/>
            <person name="Nielsen K."/>
            <person name="Thrane U."/>
        </authorList>
    </citation>
    <scope>NUCLEOTIDE SEQUENCE [LARGE SCALE GENOMIC DNA]</scope>
    <source>
        <strain evidence="12 13">Fl201059</strain>
    </source>
</reference>
<dbReference type="SMART" id="SM00825">
    <property type="entry name" value="PKS_KS"/>
    <property type="match status" value="1"/>
</dbReference>
<evidence type="ECO:0000256" key="1">
    <source>
        <dbReference type="ARBA" id="ARBA00022450"/>
    </source>
</evidence>
<dbReference type="InterPro" id="IPR014030">
    <property type="entry name" value="Ketoacyl_synth_N"/>
</dbReference>
<dbReference type="Pfam" id="PF00109">
    <property type="entry name" value="ketoacyl-synt"/>
    <property type="match status" value="1"/>
</dbReference>
<dbReference type="GO" id="GO:0004312">
    <property type="term" value="F:fatty acid synthase activity"/>
    <property type="evidence" value="ECO:0007669"/>
    <property type="project" value="TreeGrafter"/>
</dbReference>
<feature type="region of interest" description="C-terminal hotdog fold" evidence="7">
    <location>
        <begin position="1014"/>
        <end position="1170"/>
    </location>
</feature>
<dbReference type="SUPFAM" id="SSF53901">
    <property type="entry name" value="Thiolase-like"/>
    <property type="match status" value="2"/>
</dbReference>
<dbReference type="PROSITE" id="PS50075">
    <property type="entry name" value="CARRIER"/>
    <property type="match status" value="1"/>
</dbReference>
<dbReference type="InterPro" id="IPR020807">
    <property type="entry name" value="PKS_DH"/>
</dbReference>
<dbReference type="PROSITE" id="PS52019">
    <property type="entry name" value="PKS_MFAS_DH"/>
    <property type="match status" value="1"/>
</dbReference>
<dbReference type="CDD" id="cd02440">
    <property type="entry name" value="AdoMet_MTases"/>
    <property type="match status" value="1"/>
</dbReference>
<gene>
    <name evidence="12" type="ORF">FLAG1_10154</name>
</gene>
<dbReference type="InterPro" id="IPR049551">
    <property type="entry name" value="PKS_DH_C"/>
</dbReference>
<dbReference type="Pfam" id="PF00698">
    <property type="entry name" value="Acyl_transf_1"/>
    <property type="match status" value="1"/>
</dbReference>
<feature type="compositionally biased region" description="Basic and acidic residues" evidence="8">
    <location>
        <begin position="2460"/>
        <end position="2469"/>
    </location>
</feature>
<dbReference type="InterPro" id="IPR049900">
    <property type="entry name" value="PKS_mFAS_DH"/>
</dbReference>
<dbReference type="Gene3D" id="3.40.366.10">
    <property type="entry name" value="Malonyl-Coenzyme A Acyl Carrier Protein, domain 2"/>
    <property type="match status" value="2"/>
</dbReference>
<evidence type="ECO:0000259" key="9">
    <source>
        <dbReference type="PROSITE" id="PS50075"/>
    </source>
</evidence>
<dbReference type="Pfam" id="PF23114">
    <property type="entry name" value="NAD-bd_HRPKS_sdrA"/>
    <property type="match status" value="1"/>
</dbReference>
<dbReference type="InterPro" id="IPR036736">
    <property type="entry name" value="ACP-like_sf"/>
</dbReference>
<dbReference type="Pfam" id="PF14765">
    <property type="entry name" value="PS-DH"/>
    <property type="match status" value="1"/>
</dbReference>
<dbReference type="InterPro" id="IPR032821">
    <property type="entry name" value="PKS_assoc"/>
</dbReference>
<proteinExistence type="predicted"/>
<dbReference type="InterPro" id="IPR009081">
    <property type="entry name" value="PP-bd_ACP"/>
</dbReference>
<evidence type="ECO:0000256" key="5">
    <source>
        <dbReference type="ARBA" id="ARBA00023002"/>
    </source>
</evidence>
<feature type="domain" description="PKS/mFAS DH" evidence="11">
    <location>
        <begin position="855"/>
        <end position="1170"/>
    </location>
</feature>
<evidence type="ECO:0000256" key="8">
    <source>
        <dbReference type="SAM" id="MobiDB-lite"/>
    </source>
</evidence>
<dbReference type="InterPro" id="IPR001227">
    <property type="entry name" value="Ac_transferase_dom_sf"/>
</dbReference>
<dbReference type="InterPro" id="IPR020841">
    <property type="entry name" value="PKS_Beta-ketoAc_synthase_dom"/>
</dbReference>
<sequence>MQKVPPARFNVDSLYHDDPTHHGTTNVTQSYFLDEDITKFDNGFFGIQHMEAEAMDPQQRLLLETVYDSVVDAGLAMEDLKGSDMCDDWAQMLAKDWDDIPTYMGTGLSRAVMSNRISYFACSSSLVAVHEAVRILRSGESNIAVAAGANLLLLPGMFICGSQLRMISPTGRSRMWDANADGYARAEGFASVILKTLSQALADGDPIECIIRETGVNQDGKTPGLTVPSNIAQTALIRDVYQRAGLDLTKSSDRPQLFHAHGTGTKAGDPKEAEAISKAFFSDSQTYDEKLYVVSIKTIIGHTEGTAGLASLVGTMMAMKNATVPPNMHFETLNPDIEPFYGNLEVPTSAKAWPSVNGGVKRASINSFGFGGTNAHAILESYKPNLHNQAVATTETESSPLFTPLLFSANSEKALREVLSSYLSFLEKRQETNIVDLAWTLSNRRSTLPYRSSVVIPGGSGNTREAARSAILAEIERLADSSHKLHRSSSVATPKILGVFSGQGAQWPRMGAALLESSAWARTKIAELDGYLAELPSSDAPGFTLESELLAFKETSRVAEAAISQPLCTAVQVLLVDLIRDLAGIQLSAVVGHSSGEIAAAYAAGFMTRRATILTAYYRGRYAKLAVSPSSSDIKGAMAAVGTDEADALEFCALEDNAGRITVDTAYHSSHMQAAAGPYLEALQRSGVCFDEEVASEQRPLWFSSTKVGAAPMKRENVSALYWVDNMVKPVMFAPALDCALAHSGPFDMALELGPHHALKGPALETLGSTTPYQGVLTRDRSDVESVAECFGAAWRSLGRGHVNFASIDATLSGRSSTPTVLRDLPPYPFSADSQVLWSESRLCAALCQMDEPVHPILGRRMVENSVPGMTQWRNILRAREIPWLRGHRLQGQVIFPGCGYAAMALEATMILARDLKDSPTVRLLSLYNLTMDQAIVFNDDASSVETLVTMKTVESGHDHIVVDFVCCSYHTNGLAPAVTSTNAHGRVVARLGAPLADAIPGQIFKGPSRQFNLAPIETDRFYTELAKHGYQYSPPFKGIVEIERKSDFAIGKIVDQSGSEWEDQVSLAHPGLMDSGVQTVLAAMAAPGDGRLWCLHMLVGIDVMHVNPYFASAARGATMAWETSTTFGEDVDLLGDVVGDMKMLSPDGQQAYIAVEGARMRPFTPATAANDSPLFSTWVYGPTEPDGVLASRVNRPQDVADAEIRSAQNLDRLSLFYVRRLAQLVSAGSKAREGAQEHFKRLLNWCDHIIGLVSRGEHHFLTPEMLNDTQAEIDRLLAKYANSNDFKLTQAAAKGLLEIVPANEGNIHEYLTKDNMLNRYYEETVRYEASDQKIYNMMRQLAHIYPQMRLLEIGAGTGGATAHALPAIDGAFSMYTFTDISTAFFDKAEEKFKDYSGRINFKALDMNTNIEEQGFTESSYDVVMAGIVLHATGDVEGALRNIRRLLKPGGRLVAFENISNDAVRLGIGMGGFAGWWSGAEYGRPWGPMLTLEQWHEALKRSGFTGVDTHTVGHNQTQPLCVWVSMARDEKVDLLREPLTGVPEKQQSLVVIGGKSHGTMDLVEKTKALVAPFYQMTSHFTSVEALNEITEDQFPECSSVLCLTELDEPVLRIVTDPKLNGLKTLWARGRNILWVTKGAASEQPYNNMVVGLGRSIRQEYPSVTLQTVDLDSATAGDGSWVPSFVAGALRRIELLDKWKREEIVNGLDLSDKLQWTQEPEVRVIEKKTYMPRLNVNKALNHRFNSIRRVIREEVDPQSPKTSFSLNASANAPLSAPVIGQISRLRVQSETGAITSCQVRIRQSLLQALRIGTLGFFRLCVGDADGKMLLALTPSAETPAMTPQDLTVTLPAGTSDELSSIALLSTAAHLVAAQIATLVPQQKGSHIVVHGADPLVRIATMSMFESHPVPSWRVTFTDCLRDGQKPQDLAGKTTWLAPEMSSRAIRKIVPALTSASLLVDFSAPNSPASVVASAMTECLPWYARTEKSLVRNRVEVPDVDLSDAKHALQTAWTKASSMVIEARDRETIPLNHIDSFTASSGQSLHLADWTTPSVPVRVHPLDHHTNIFHSDKTYLLVGLSGDMGQSCCEWMAAHGARYIVLTSRNPKVNQQFIDHMEQAGVTVISRKLDITSKESLHLCYQAIRCTLPPIAGVANGAMLLQDVLFKDMDAASLSKVLAPKVNGSIYLDELFADTKLDFFLMFSSAASIVGSRGQANYAAANMFMASLVNNRRKRGLAASIINISALIGLGYIERQKVYDASFFKDIGIANTSAQGLHQLIAEAILAGQRFGPDEYIEGGEISQGIMPQFSDDEHKTFFIHDSKFSNMLIERVDGDADVDASGNAAAVSLGRQLKRVTSKDQALRAITDAFTLKLKKMLRIPVNAEVPEALALVDQGVDSLVAVDVRSWFLKELDTDMPVLKILSGYSILDLASDAVERIPKALLDLDRDDNDAGNDAQPISDKKLPETST</sequence>
<dbReference type="EMBL" id="JXCE01000488">
    <property type="protein sequence ID" value="KPA37050.1"/>
    <property type="molecule type" value="Genomic_DNA"/>
</dbReference>
<dbReference type="InterPro" id="IPR049552">
    <property type="entry name" value="PKS_DH_N"/>
</dbReference>
<organism evidence="12 13">
    <name type="scientific">Fusarium langsethiae</name>
    <dbReference type="NCBI Taxonomy" id="179993"/>
    <lineage>
        <taxon>Eukaryota</taxon>
        <taxon>Fungi</taxon>
        <taxon>Dikarya</taxon>
        <taxon>Ascomycota</taxon>
        <taxon>Pezizomycotina</taxon>
        <taxon>Sordariomycetes</taxon>
        <taxon>Hypocreomycetidae</taxon>
        <taxon>Hypocreales</taxon>
        <taxon>Nectriaceae</taxon>
        <taxon>Fusarium</taxon>
    </lineage>
</organism>
<protein>
    <submittedName>
        <fullName evidence="12">Lovastatin nonaketide synthase</fullName>
    </submittedName>
</protein>
<dbReference type="InterPro" id="IPR013968">
    <property type="entry name" value="PKS_KR"/>
</dbReference>
<dbReference type="InterPro" id="IPR014031">
    <property type="entry name" value="Ketoacyl_synth_C"/>
</dbReference>
<dbReference type="InterPro" id="IPR014043">
    <property type="entry name" value="Acyl_transferase_dom"/>
</dbReference>
<evidence type="ECO:0000259" key="10">
    <source>
        <dbReference type="PROSITE" id="PS52004"/>
    </source>
</evidence>
<dbReference type="InterPro" id="IPR029063">
    <property type="entry name" value="SAM-dependent_MTases_sf"/>
</dbReference>
<dbReference type="InterPro" id="IPR020806">
    <property type="entry name" value="PKS_PP-bd"/>
</dbReference>
<evidence type="ECO:0000256" key="6">
    <source>
        <dbReference type="ARBA" id="ARBA00023268"/>
    </source>
</evidence>
<evidence type="ECO:0000256" key="7">
    <source>
        <dbReference type="PROSITE-ProRule" id="PRU01363"/>
    </source>
</evidence>
<evidence type="ECO:0000256" key="3">
    <source>
        <dbReference type="ARBA" id="ARBA00022603"/>
    </source>
</evidence>
<dbReference type="Proteomes" id="UP000037904">
    <property type="component" value="Unassembled WGS sequence"/>
</dbReference>
<dbReference type="InterPro" id="IPR016039">
    <property type="entry name" value="Thiolase-like"/>
</dbReference>
<keyword evidence="4" id="KW-0808">Transferase</keyword>
<dbReference type="Gene3D" id="3.30.70.3290">
    <property type="match status" value="1"/>
</dbReference>
<dbReference type="GO" id="GO:0008168">
    <property type="term" value="F:methyltransferase activity"/>
    <property type="evidence" value="ECO:0007669"/>
    <property type="project" value="UniProtKB-KW"/>
</dbReference>
<comment type="caution">
    <text evidence="12">The sequence shown here is derived from an EMBL/GenBank/DDBJ whole genome shotgun (WGS) entry which is preliminary data.</text>
</comment>
<dbReference type="Pfam" id="PF16197">
    <property type="entry name" value="KAsynt_C_assoc"/>
    <property type="match status" value="1"/>
</dbReference>
<dbReference type="Pfam" id="PF02801">
    <property type="entry name" value="Ketoacyl-synt_C"/>
    <property type="match status" value="1"/>
</dbReference>
<feature type="region of interest" description="N-terminal hotdog fold" evidence="7">
    <location>
        <begin position="855"/>
        <end position="995"/>
    </location>
</feature>
<accession>A0A0M9EPP1</accession>
<feature type="active site" description="Proton donor; for dehydratase activity" evidence="7">
    <location>
        <position position="1075"/>
    </location>
</feature>
<evidence type="ECO:0000259" key="11">
    <source>
        <dbReference type="PROSITE" id="PS52019"/>
    </source>
</evidence>
<dbReference type="SMART" id="SM00823">
    <property type="entry name" value="PKS_PP"/>
    <property type="match status" value="1"/>
</dbReference>
<dbReference type="GO" id="GO:0031177">
    <property type="term" value="F:phosphopantetheine binding"/>
    <property type="evidence" value="ECO:0007669"/>
    <property type="project" value="InterPro"/>
</dbReference>
<feature type="domain" description="Ketosynthase family 3 (KS3)" evidence="10">
    <location>
        <begin position="1"/>
        <end position="381"/>
    </location>
</feature>
<evidence type="ECO:0000256" key="4">
    <source>
        <dbReference type="ARBA" id="ARBA00022679"/>
    </source>
</evidence>
<keyword evidence="5" id="KW-0560">Oxidoreductase</keyword>
<dbReference type="PANTHER" id="PTHR43775:SF20">
    <property type="entry name" value="HYBRID PKS-NRPS SYNTHETASE APDA"/>
    <property type="match status" value="1"/>
</dbReference>
<dbReference type="CDD" id="cd00833">
    <property type="entry name" value="PKS"/>
    <property type="match status" value="1"/>
</dbReference>
<dbReference type="InterPro" id="IPR042104">
    <property type="entry name" value="PKS_dehydratase_sf"/>
</dbReference>
<dbReference type="SMART" id="SM00827">
    <property type="entry name" value="PKS_AT"/>
    <property type="match status" value="1"/>
</dbReference>
<dbReference type="InterPro" id="IPR036291">
    <property type="entry name" value="NAD(P)-bd_dom_sf"/>
</dbReference>
<dbReference type="GO" id="GO:0032259">
    <property type="term" value="P:methylation"/>
    <property type="evidence" value="ECO:0007669"/>
    <property type="project" value="UniProtKB-KW"/>
</dbReference>
<dbReference type="InterPro" id="IPR056501">
    <property type="entry name" value="NAD-bd_HRPKS_sdrA"/>
</dbReference>
<dbReference type="SUPFAM" id="SSF52151">
    <property type="entry name" value="FabD/lysophospholipase-like"/>
    <property type="match status" value="1"/>
</dbReference>
<dbReference type="GO" id="GO:0016491">
    <property type="term" value="F:oxidoreductase activity"/>
    <property type="evidence" value="ECO:0007669"/>
    <property type="project" value="UniProtKB-KW"/>
</dbReference>
<dbReference type="SUPFAM" id="SSF53335">
    <property type="entry name" value="S-adenosyl-L-methionine-dependent methyltransferases"/>
    <property type="match status" value="1"/>
</dbReference>
<dbReference type="InterPro" id="IPR016035">
    <property type="entry name" value="Acyl_Trfase/lysoPLipase"/>
</dbReference>